<dbReference type="InterPro" id="IPR007409">
    <property type="entry name" value="Restrct_endonuc_type1_HsdR_N"/>
</dbReference>
<evidence type="ECO:0000313" key="2">
    <source>
        <dbReference type="EMBL" id="PIR03952.1"/>
    </source>
</evidence>
<dbReference type="PANTHER" id="PTHR42927:SF1">
    <property type="entry name" value="HELICASE SUPERFAMILY 1 AND 2 DOMAIN-CONTAINING PROTEIN"/>
    <property type="match status" value="1"/>
</dbReference>
<keyword evidence="2" id="KW-0540">Nuclease</keyword>
<dbReference type="EMBL" id="PCWN01000007">
    <property type="protein sequence ID" value="PIR03952.1"/>
    <property type="molecule type" value="Genomic_DNA"/>
</dbReference>
<dbReference type="GO" id="GO:0009307">
    <property type="term" value="P:DNA restriction-modification system"/>
    <property type="evidence" value="ECO:0007669"/>
    <property type="project" value="UniProtKB-KW"/>
</dbReference>
<accession>A0A2H0N4Y5</accession>
<dbReference type="SMART" id="SM00487">
    <property type="entry name" value="DEXDc"/>
    <property type="match status" value="1"/>
</dbReference>
<reference evidence="2 3" key="1">
    <citation type="submission" date="2017-09" db="EMBL/GenBank/DDBJ databases">
        <title>Depth-based differentiation of microbial function through sediment-hosted aquifers and enrichment of novel symbionts in the deep terrestrial subsurface.</title>
        <authorList>
            <person name="Probst A.J."/>
            <person name="Ladd B."/>
            <person name="Jarett J.K."/>
            <person name="Geller-Mcgrath D.E."/>
            <person name="Sieber C.M."/>
            <person name="Emerson J.B."/>
            <person name="Anantharaman K."/>
            <person name="Thomas B.C."/>
            <person name="Malmstrom R."/>
            <person name="Stieglmeier M."/>
            <person name="Klingl A."/>
            <person name="Woyke T."/>
            <person name="Ryan C.M."/>
            <person name="Banfield J.F."/>
        </authorList>
    </citation>
    <scope>NUCLEOTIDE SEQUENCE [LARGE SCALE GENOMIC DNA]</scope>
    <source>
        <strain evidence="2">CG11_big_fil_rev_8_21_14_0_20_39_34</strain>
    </source>
</reference>
<dbReference type="Pfam" id="PF04313">
    <property type="entry name" value="HSDR_N"/>
    <property type="match status" value="1"/>
</dbReference>
<dbReference type="Pfam" id="PF18766">
    <property type="entry name" value="SWI2_SNF2"/>
    <property type="match status" value="1"/>
</dbReference>
<dbReference type="InterPro" id="IPR055180">
    <property type="entry name" value="HsdR_RecA-like_helicase_dom_2"/>
</dbReference>
<dbReference type="SUPFAM" id="SSF52540">
    <property type="entry name" value="P-loop containing nucleoside triphosphate hydrolases"/>
    <property type="match status" value="2"/>
</dbReference>
<dbReference type="AlphaFoldDB" id="A0A2H0N4Y5"/>
<proteinExistence type="predicted"/>
<dbReference type="Pfam" id="PF22679">
    <property type="entry name" value="T1R_D3-like"/>
    <property type="match status" value="1"/>
</dbReference>
<dbReference type="InterPro" id="IPR014001">
    <property type="entry name" value="Helicase_ATP-bd"/>
</dbReference>
<dbReference type="Gene3D" id="3.90.1570.50">
    <property type="match status" value="1"/>
</dbReference>
<feature type="domain" description="Helicase ATP-binding" evidence="1">
    <location>
        <begin position="291"/>
        <end position="499"/>
    </location>
</feature>
<dbReference type="Proteomes" id="UP000229600">
    <property type="component" value="Unassembled WGS sequence"/>
</dbReference>
<comment type="caution">
    <text evidence="2">The sequence shown here is derived from an EMBL/GenBank/DDBJ whole genome shotgun (WGS) entry which is preliminary data.</text>
</comment>
<keyword evidence="2" id="KW-0255">Endonuclease</keyword>
<dbReference type="PANTHER" id="PTHR42927">
    <property type="entry name" value="HELICASE SUPERFAMILY 1 AND 2 DOMAIN-CONTAINING PROTEIN"/>
    <property type="match status" value="1"/>
</dbReference>
<name>A0A2H0N4Y5_9BACT</name>
<evidence type="ECO:0000313" key="3">
    <source>
        <dbReference type="Proteomes" id="UP000229600"/>
    </source>
</evidence>
<dbReference type="GO" id="GO:0003677">
    <property type="term" value="F:DNA binding"/>
    <property type="evidence" value="ECO:0007669"/>
    <property type="project" value="UniProtKB-KW"/>
</dbReference>
<dbReference type="InterPro" id="IPR027417">
    <property type="entry name" value="P-loop_NTPase"/>
</dbReference>
<keyword evidence="2" id="KW-0378">Hydrolase</keyword>
<gene>
    <name evidence="2" type="ORF">COV59_02095</name>
</gene>
<protein>
    <submittedName>
        <fullName evidence="2">Restriction endonuclease subunit R</fullName>
    </submittedName>
</protein>
<dbReference type="GO" id="GO:0005524">
    <property type="term" value="F:ATP binding"/>
    <property type="evidence" value="ECO:0007669"/>
    <property type="project" value="UniProtKB-KW"/>
</dbReference>
<dbReference type="GO" id="GO:0009035">
    <property type="term" value="F:type I site-specific deoxyribonuclease activity"/>
    <property type="evidence" value="ECO:0007669"/>
    <property type="project" value="UniProtKB-EC"/>
</dbReference>
<evidence type="ECO:0000259" key="1">
    <source>
        <dbReference type="PROSITE" id="PS51192"/>
    </source>
</evidence>
<dbReference type="Gene3D" id="3.40.50.300">
    <property type="entry name" value="P-loop containing nucleotide triphosphate hydrolases"/>
    <property type="match status" value="2"/>
</dbReference>
<dbReference type="InterPro" id="IPR040980">
    <property type="entry name" value="SWI2_SNF2"/>
</dbReference>
<organism evidence="2 3">
    <name type="scientific">Candidatus Magasanikbacteria bacterium CG11_big_fil_rev_8_21_14_0_20_39_34</name>
    <dbReference type="NCBI Taxonomy" id="1974653"/>
    <lineage>
        <taxon>Bacteria</taxon>
        <taxon>Candidatus Magasanikiibacteriota</taxon>
    </lineage>
</organism>
<dbReference type="PROSITE" id="PS51192">
    <property type="entry name" value="HELICASE_ATP_BIND_1"/>
    <property type="match status" value="1"/>
</dbReference>
<sequence length="993" mass="113626">MPTNLKEIGFEEAIEQYLTRTNGYQVRKPEQYSKQLCMDTELVLEFLKITQPDAWEKLAEKHGDAVEQKVLARIDEEITSQGVLAVLRNGVKDRGIKLDLAYFRPASSMNPETLELYNSNILSVMRQVKYSEDNENSIDMVLFLNGLPIFTAELKNQLTGQTVQNAMRQYRSDRDPKEKLLGFKRCLVHFAIDTDLVYMTTRLAGRGTYFLPFNKGENGSAGNPTNPDGFKTSYMWAEIWKKDLLLELVGNFICLTVEEKTHAKGKKYKEEKLIFPRYHQLDTVRRIVADAREVGAGKNYLIQHSAGSGKSNTIAWTAHHLSSLHNADDKKVFDTVIVVTDRRVLDKQLRDTVKQFEQTAGVVKAIEEGSSQLKDSLEQGEKIIITTLQKFPFIVEEVGKLPGKTFAVIIDEAHSSQSGEASKSLRDVLMIDSKDEDAKLEEAVKEDKDTEEPVEDFVLRQMKARKAKTDNISFFAFTATPKQKTLEVFGTQSPLDGKFYPFSLYSMKQAIEERFILDVLKNYTPYKVHFSLLKKVEDDPEFKKKKAQQLLLQYVERHEHAIKMKVETMADHFDKFIAQKLDGKAKAMIVTKSRLHAVRYKQAFDTYLKEKGLDYKAMVAFSGTVKDAGAEYTEGGMNGVPEKNTAEEFKKDEYKFMIVAEKFQTGFDQPLLSVMYVDKKLSGVNAVQTLSRLNRSMAGKEEVYVLDFVNDTDDIIKAFQPYYTTTVLSAETDPNTLHNLERDILNFKHFDIGEVDQFVEAYFKNAKPDTLNSMLDGYVDRFLGSSEEEQDDFRGVLTDYVRKYAFIAQIIDFEDTDLEKLYIFGKFLKKKLPIRKDRLPVEVLESIDMDSYKIEQRATQTLVLEDENGIIEPMTNGNAGRFEDEYESLSDIIKDVNDKFGTDFSSEDRVILNNLSLKLLEDANIAGAIQNNTRGSAKIKFDDVFNDELVNMVNSHFDLYKKLDKNKDAKEYVRSRIFNFLLGKVKQKSNKTI</sequence>